<evidence type="ECO:0000256" key="4">
    <source>
        <dbReference type="ARBA" id="ARBA00022741"/>
    </source>
</evidence>
<feature type="compositionally biased region" description="Basic residues" evidence="16">
    <location>
        <begin position="775"/>
        <end position="784"/>
    </location>
</feature>
<proteinExistence type="inferred from homology"/>
<evidence type="ECO:0000256" key="12">
    <source>
        <dbReference type="ARBA" id="ARBA00041085"/>
    </source>
</evidence>
<dbReference type="SUPFAM" id="SSF52540">
    <property type="entry name" value="P-loop containing nucleoside triphosphate hydrolases"/>
    <property type="match status" value="1"/>
</dbReference>
<reference evidence="18" key="3">
    <citation type="submission" date="2025-08" db="UniProtKB">
        <authorList>
            <consortium name="Ensembl"/>
        </authorList>
    </citation>
    <scope>IDENTIFICATION</scope>
</reference>
<feature type="region of interest" description="Disordered" evidence="16">
    <location>
        <begin position="875"/>
        <end position="1004"/>
    </location>
</feature>
<feature type="compositionally biased region" description="Low complexity" evidence="16">
    <location>
        <begin position="744"/>
        <end position="753"/>
    </location>
</feature>
<keyword evidence="7" id="KW-0347">Helicase</keyword>
<accession>W5LF76</accession>
<dbReference type="FunCoup" id="W5LF76">
    <property type="interactions" value="582"/>
</dbReference>
<sequence>MLLSPEQVTLISLVFETYVAEHHKSDILQILQEPDEDAHYPLVVNAMSLFEANMEVGEYFNALPSEVLPVFDSALHKAATSISQTESLHRGLKPKCNMHVRISGLPVCPELSRDHIPKARDVGHFLSVTGTVIRTSVTKVLEYERDYMCNKCRHVFSVQADFEQFYSFSPPSHCPSEDECNSFKFTCLADSDAAPAACKDYQEIKIQEQVQRLSVGSIPRSMLVILEDDLVDRCKSGDDITVYGVLWQRWKPLYQDSRCDVEIVLKANYIEINNDQSTAAVALEDFQKEFEEFWENHKQDPIAGRNQILMSLCPQVFGMYVVKLAVGMVLAGGVQRVDASGTKVRGESHLLLVGDPGTGKSQFLKYAAKITPRSVLTAGIGSTNAGLTVAAVKDSGEWHLEAGALVLSDGGLCCIDEFNSIKEHDRTSIHEAMEQQSISVAKAGMVCKLDTRTTILAATNPKGPYDPNVSVSVNVAVASPLLSRFDLVLVLLDTKNPEWDKIISSFILQNKGAPSQSSSLWSMEKMRAYFCVIKRLRPNITQEANSILARYYQLQRQNDSRSAARTTIRMLESLGRLAEAHARLMFREIVTVEDAVVAVSVMECSMQGGALLGNVNTLHTSFPDNPREQYRTQCQVVLEGLGLTHILDKELQRLSSAHDSGSGVEQQSDTHVHSMDSELTPVSDPGLDWFHGLSSPNTSNSTFPPVSPVITAAQNPAKPQSPTELPSNSSSAHGERSAWEKEAGGAVEAAAAADSGRDTEGAERRPSSVLEKSSKKLRAKRLRGMSREPLQREEETAEDGRTDAGDDLEQMFYPDRFPSHSMPVAGKKQPSKRKAPSLDVPVIELQSTDKAESGEDLRSKLSCFTFRPRERMEHANQIGCATSANNETLPTVDKGERSKSGTEAKHPTEQKNLKKVQESEHCDFSKQPAEGSSASKKLRQRVEAEVRELPSEELSREESGGSKNVEHKHQQLLQKLSGLTSGAVKSVPSIPPQAPSPPTIHKVASSTLAKLSRFSFISSEEKSQEKSSTASTGQKPKASPVSEDSVMEKASSTAESKQSDTAVTTVEDRKQQKNTNPQPIMNSATGSAEKSARPHTAGTKTGDCGAAPAVGEQLVIPKKRKCFDLGSAGPAGPFSGFSFFSSSIADDEELNVDWEEESGKR</sequence>
<evidence type="ECO:0000313" key="18">
    <source>
        <dbReference type="Ensembl" id="ENSAMXP00000018488.2"/>
    </source>
</evidence>
<dbReference type="AlphaFoldDB" id="W5LF76"/>
<feature type="compositionally biased region" description="Basic and acidic residues" evidence="16">
    <location>
        <begin position="755"/>
        <end position="766"/>
    </location>
</feature>
<comment type="catalytic activity">
    <reaction evidence="14">
        <text>ATP + H2O = ADP + phosphate + H(+)</text>
        <dbReference type="Rhea" id="RHEA:13065"/>
        <dbReference type="ChEBI" id="CHEBI:15377"/>
        <dbReference type="ChEBI" id="CHEBI:15378"/>
        <dbReference type="ChEBI" id="CHEBI:30616"/>
        <dbReference type="ChEBI" id="CHEBI:43474"/>
        <dbReference type="ChEBI" id="CHEBI:456216"/>
        <dbReference type="EC" id="3.6.4.12"/>
    </reaction>
</comment>
<feature type="compositionally biased region" description="Basic and acidic residues" evidence="16">
    <location>
        <begin position="847"/>
        <end position="856"/>
    </location>
</feature>
<reference evidence="18" key="4">
    <citation type="submission" date="2025-09" db="UniProtKB">
        <authorList>
            <consortium name="Ensembl"/>
        </authorList>
    </citation>
    <scope>IDENTIFICATION</scope>
</reference>
<dbReference type="InterPro" id="IPR058768">
    <property type="entry name" value="MCM9_N"/>
</dbReference>
<dbReference type="SUPFAM" id="SSF50249">
    <property type="entry name" value="Nucleic acid-binding proteins"/>
    <property type="match status" value="1"/>
</dbReference>
<evidence type="ECO:0000256" key="15">
    <source>
        <dbReference type="RuleBase" id="RU004070"/>
    </source>
</evidence>
<dbReference type="STRING" id="7994.ENSAMXP00000018488"/>
<evidence type="ECO:0000256" key="16">
    <source>
        <dbReference type="SAM" id="MobiDB-lite"/>
    </source>
</evidence>
<dbReference type="InterPro" id="IPR003593">
    <property type="entry name" value="AAA+_ATPase"/>
</dbReference>
<dbReference type="InterPro" id="IPR001208">
    <property type="entry name" value="MCM_dom"/>
</dbReference>
<dbReference type="Ensembl" id="ENSAMXT00000018488.2">
    <property type="protein sequence ID" value="ENSAMXP00000018488.2"/>
    <property type="gene ID" value="ENSAMXG00000017941.2"/>
</dbReference>
<keyword evidence="4 15" id="KW-0547">Nucleotide-binding</keyword>
<feature type="compositionally biased region" description="Basic and acidic residues" evidence="16">
    <location>
        <begin position="785"/>
        <end position="804"/>
    </location>
</feature>
<feature type="compositionally biased region" description="Basic and acidic residues" evidence="16">
    <location>
        <begin position="733"/>
        <end position="743"/>
    </location>
</feature>
<dbReference type="Gene3D" id="2.40.50.140">
    <property type="entry name" value="Nucleic acid-binding proteins"/>
    <property type="match status" value="1"/>
</dbReference>
<evidence type="ECO:0000256" key="9">
    <source>
        <dbReference type="ARBA" id="ARBA00023125"/>
    </source>
</evidence>
<evidence type="ECO:0000256" key="6">
    <source>
        <dbReference type="ARBA" id="ARBA00022801"/>
    </source>
</evidence>
<dbReference type="Bgee" id="ENSAMXG00000017941">
    <property type="expression patterns" value="Expressed in testis and 3 other cell types or tissues"/>
</dbReference>
<evidence type="ECO:0000256" key="1">
    <source>
        <dbReference type="ARBA" id="ARBA00004123"/>
    </source>
</evidence>
<dbReference type="GO" id="GO:0016787">
    <property type="term" value="F:hydrolase activity"/>
    <property type="evidence" value="ECO:0007669"/>
    <property type="project" value="UniProtKB-KW"/>
</dbReference>
<feature type="compositionally biased region" description="Pro residues" evidence="16">
    <location>
        <begin position="989"/>
        <end position="998"/>
    </location>
</feature>
<dbReference type="InterPro" id="IPR033762">
    <property type="entry name" value="MCM_OB"/>
</dbReference>
<dbReference type="Gene3D" id="3.40.50.300">
    <property type="entry name" value="P-loop containing nucleotide triphosphate hydrolases"/>
    <property type="match status" value="1"/>
</dbReference>
<keyword evidence="19" id="KW-1185">Reference proteome</keyword>
<dbReference type="EC" id="3.6.4.12" evidence="3"/>
<dbReference type="SMART" id="SM00350">
    <property type="entry name" value="MCM"/>
    <property type="match status" value="1"/>
</dbReference>
<evidence type="ECO:0000256" key="5">
    <source>
        <dbReference type="ARBA" id="ARBA00022763"/>
    </source>
</evidence>
<dbReference type="PANTHER" id="PTHR11630">
    <property type="entry name" value="DNA REPLICATION LICENSING FACTOR MCM FAMILY MEMBER"/>
    <property type="match status" value="1"/>
</dbReference>
<dbReference type="CDD" id="cd17760">
    <property type="entry name" value="MCM9"/>
    <property type="match status" value="1"/>
</dbReference>
<feature type="region of interest" description="Disordered" evidence="16">
    <location>
        <begin position="656"/>
        <end position="856"/>
    </location>
</feature>
<keyword evidence="8 15" id="KW-0067">ATP-binding</keyword>
<feature type="compositionally biased region" description="Basic and acidic residues" evidence="16">
    <location>
        <begin position="940"/>
        <end position="969"/>
    </location>
</feature>
<dbReference type="InterPro" id="IPR012340">
    <property type="entry name" value="NA-bd_OB-fold"/>
</dbReference>
<dbReference type="Pfam" id="PF26066">
    <property type="entry name" value="MCM9_N"/>
    <property type="match status" value="1"/>
</dbReference>
<dbReference type="GO" id="GO:0000724">
    <property type="term" value="P:double-strand break repair via homologous recombination"/>
    <property type="evidence" value="ECO:0007669"/>
    <property type="project" value="TreeGrafter"/>
</dbReference>
<protein>
    <recommendedName>
        <fullName evidence="12">DNA helicase MCM9</fullName>
        <ecNumber evidence="3">3.6.4.12</ecNumber>
    </recommendedName>
    <alternativeName>
        <fullName evidence="13">Minichromosome maintenance 9</fullName>
    </alternativeName>
</protein>
<dbReference type="HOGENOM" id="CLU_000995_7_2_1"/>
<evidence type="ECO:0000256" key="2">
    <source>
        <dbReference type="ARBA" id="ARBA00008010"/>
    </source>
</evidence>
<evidence type="ECO:0000256" key="7">
    <source>
        <dbReference type="ARBA" id="ARBA00022806"/>
    </source>
</evidence>
<dbReference type="GO" id="GO:0005524">
    <property type="term" value="F:ATP binding"/>
    <property type="evidence" value="ECO:0007669"/>
    <property type="project" value="UniProtKB-KW"/>
</dbReference>
<evidence type="ECO:0000256" key="8">
    <source>
        <dbReference type="ARBA" id="ARBA00022840"/>
    </source>
</evidence>
<organism evidence="18 19">
    <name type="scientific">Astyanax mexicanus</name>
    <name type="common">Blind cave fish</name>
    <name type="synonym">Astyanax fasciatus mexicanus</name>
    <dbReference type="NCBI Taxonomy" id="7994"/>
    <lineage>
        <taxon>Eukaryota</taxon>
        <taxon>Metazoa</taxon>
        <taxon>Chordata</taxon>
        <taxon>Craniata</taxon>
        <taxon>Vertebrata</taxon>
        <taxon>Euteleostomi</taxon>
        <taxon>Actinopterygii</taxon>
        <taxon>Neopterygii</taxon>
        <taxon>Teleostei</taxon>
        <taxon>Ostariophysi</taxon>
        <taxon>Characiformes</taxon>
        <taxon>Characoidei</taxon>
        <taxon>Acestrorhamphidae</taxon>
        <taxon>Acestrorhamphinae</taxon>
        <taxon>Astyanax</taxon>
    </lineage>
</organism>
<dbReference type="PRINTS" id="PR01657">
    <property type="entry name" value="MCMFAMILY"/>
</dbReference>
<feature type="compositionally biased region" description="Polar residues" evidence="16">
    <location>
        <begin position="656"/>
        <end position="667"/>
    </location>
</feature>
<evidence type="ECO:0000256" key="13">
    <source>
        <dbReference type="ARBA" id="ARBA00042301"/>
    </source>
</evidence>
<name>W5LF76_ASTMX</name>
<evidence type="ECO:0000256" key="3">
    <source>
        <dbReference type="ARBA" id="ARBA00012551"/>
    </source>
</evidence>
<dbReference type="Proteomes" id="UP000018467">
    <property type="component" value="Unassembled WGS sequence"/>
</dbReference>
<comment type="similarity">
    <text evidence="2 15">Belongs to the MCM family.</text>
</comment>
<dbReference type="Pfam" id="PF17207">
    <property type="entry name" value="MCM_OB"/>
    <property type="match status" value="1"/>
</dbReference>
<keyword evidence="10" id="KW-0234">DNA repair</keyword>
<keyword evidence="6" id="KW-0378">Hydrolase</keyword>
<feature type="compositionally biased region" description="Polar residues" evidence="16">
    <location>
        <begin position="971"/>
        <end position="980"/>
    </location>
</feature>
<evidence type="ECO:0000256" key="10">
    <source>
        <dbReference type="ARBA" id="ARBA00023204"/>
    </source>
</evidence>
<comment type="subcellular location">
    <subcellularLocation>
        <location evidence="1">Nucleus</location>
    </subcellularLocation>
</comment>
<dbReference type="PANTHER" id="PTHR11630:SF48">
    <property type="entry name" value="DNA HELICASE MCM9"/>
    <property type="match status" value="1"/>
</dbReference>
<feature type="compositionally biased region" description="Polar residues" evidence="16">
    <location>
        <begin position="712"/>
        <end position="732"/>
    </location>
</feature>
<reference evidence="19" key="1">
    <citation type="submission" date="2013-03" db="EMBL/GenBank/DDBJ databases">
        <authorList>
            <person name="Jeffery W."/>
            <person name="Warren W."/>
            <person name="Wilson R.K."/>
        </authorList>
    </citation>
    <scope>NUCLEOTIDE SEQUENCE</scope>
    <source>
        <strain evidence="19">female</strain>
    </source>
</reference>
<dbReference type="GO" id="GO:0003697">
    <property type="term" value="F:single-stranded DNA binding"/>
    <property type="evidence" value="ECO:0007669"/>
    <property type="project" value="TreeGrafter"/>
</dbReference>
<evidence type="ECO:0000256" key="14">
    <source>
        <dbReference type="ARBA" id="ARBA00047995"/>
    </source>
</evidence>
<dbReference type="SMART" id="SM00382">
    <property type="entry name" value="AAA"/>
    <property type="match status" value="1"/>
</dbReference>
<feature type="compositionally biased region" description="Polar residues" evidence="16">
    <location>
        <begin position="1073"/>
        <end position="1088"/>
    </location>
</feature>
<dbReference type="GO" id="GO:0005634">
    <property type="term" value="C:nucleus"/>
    <property type="evidence" value="ECO:0007669"/>
    <property type="project" value="UniProtKB-SubCell"/>
</dbReference>
<dbReference type="Pfam" id="PF17855">
    <property type="entry name" value="MCM_lid"/>
    <property type="match status" value="1"/>
</dbReference>
<feature type="domain" description="MCM C-terminal AAA(+) ATPase" evidence="17">
    <location>
        <begin position="304"/>
        <end position="507"/>
    </location>
</feature>
<dbReference type="PROSITE" id="PS50051">
    <property type="entry name" value="MCM_2"/>
    <property type="match status" value="1"/>
</dbReference>
<dbReference type="FunFam" id="3.40.50.300:FF:000671">
    <property type="entry name" value="DNA helicase MCM9 isoform X1"/>
    <property type="match status" value="1"/>
</dbReference>
<reference evidence="19" key="2">
    <citation type="journal article" date="2014" name="Nat. Commun.">
        <title>The cavefish genome reveals candidate genes for eye loss.</title>
        <authorList>
            <person name="McGaugh S.E."/>
            <person name="Gross J.B."/>
            <person name="Aken B."/>
            <person name="Blin M."/>
            <person name="Borowsky R."/>
            <person name="Chalopin D."/>
            <person name="Hinaux H."/>
            <person name="Jeffery W.R."/>
            <person name="Keene A."/>
            <person name="Ma L."/>
            <person name="Minx P."/>
            <person name="Murphy D."/>
            <person name="O'Quin K.E."/>
            <person name="Retaux S."/>
            <person name="Rohner N."/>
            <person name="Searle S.M."/>
            <person name="Stahl B.A."/>
            <person name="Tabin C."/>
            <person name="Volff J.N."/>
            <person name="Yoshizawa M."/>
            <person name="Warren W.C."/>
        </authorList>
    </citation>
    <scope>NUCLEOTIDE SEQUENCE [LARGE SCALE GENOMIC DNA]</scope>
    <source>
        <strain evidence="19">female</strain>
    </source>
</reference>
<dbReference type="GO" id="GO:0042555">
    <property type="term" value="C:MCM complex"/>
    <property type="evidence" value="ECO:0007669"/>
    <property type="project" value="TreeGrafter"/>
</dbReference>
<feature type="compositionally biased region" description="Basic and acidic residues" evidence="16">
    <location>
        <begin position="893"/>
        <end position="924"/>
    </location>
</feature>
<dbReference type="Pfam" id="PF00493">
    <property type="entry name" value="MCM"/>
    <property type="match status" value="1"/>
</dbReference>
<dbReference type="eggNOG" id="KOG0477">
    <property type="taxonomic scope" value="Eukaryota"/>
</dbReference>
<keyword evidence="9 15" id="KW-0238">DNA-binding</keyword>
<feature type="compositionally biased region" description="Polar residues" evidence="16">
    <location>
        <begin position="879"/>
        <end position="889"/>
    </location>
</feature>
<dbReference type="InterPro" id="IPR041562">
    <property type="entry name" value="MCM_lid"/>
</dbReference>
<evidence type="ECO:0000313" key="19">
    <source>
        <dbReference type="Proteomes" id="UP000018467"/>
    </source>
</evidence>
<keyword evidence="11" id="KW-0539">Nucleus</keyword>
<dbReference type="GeneTree" id="ENSGT01150000286951"/>
<dbReference type="InterPro" id="IPR031327">
    <property type="entry name" value="MCM"/>
</dbReference>
<feature type="compositionally biased region" description="Polar residues" evidence="16">
    <location>
        <begin position="1050"/>
        <end position="1064"/>
    </location>
</feature>
<dbReference type="GO" id="GO:0017116">
    <property type="term" value="F:single-stranded DNA helicase activity"/>
    <property type="evidence" value="ECO:0007669"/>
    <property type="project" value="TreeGrafter"/>
</dbReference>
<dbReference type="InParanoid" id="W5LF76"/>
<feature type="region of interest" description="Disordered" evidence="16">
    <location>
        <begin position="1017"/>
        <end position="1108"/>
    </location>
</feature>
<keyword evidence="5" id="KW-0227">DNA damage</keyword>
<evidence type="ECO:0000259" key="17">
    <source>
        <dbReference type="PROSITE" id="PS50051"/>
    </source>
</evidence>
<evidence type="ECO:0000256" key="11">
    <source>
        <dbReference type="ARBA" id="ARBA00023242"/>
    </source>
</evidence>
<feature type="compositionally biased region" description="Low complexity" evidence="16">
    <location>
        <begin position="694"/>
        <end position="704"/>
    </location>
</feature>
<dbReference type="InterPro" id="IPR027417">
    <property type="entry name" value="P-loop_NTPase"/>
</dbReference>